<dbReference type="EC" id="2.5.1.10" evidence="3"/>
<dbReference type="InterPro" id="IPR053378">
    <property type="entry name" value="Prenyl_diphosphate_synthase"/>
</dbReference>
<dbReference type="InterPro" id="IPR033749">
    <property type="entry name" value="Polyprenyl_synt_CS"/>
</dbReference>
<dbReference type="GO" id="GO:0016114">
    <property type="term" value="P:terpenoid biosynthetic process"/>
    <property type="evidence" value="ECO:0007669"/>
    <property type="project" value="UniProtKB-ARBA"/>
</dbReference>
<evidence type="ECO:0000256" key="1">
    <source>
        <dbReference type="ARBA" id="ARBA00001946"/>
    </source>
</evidence>
<keyword evidence="7" id="KW-0460">Magnesium</keyword>
<keyword evidence="14" id="KW-1185">Reference proteome</keyword>
<dbReference type="EMBL" id="BDUF01000068">
    <property type="protein sequence ID" value="GAX90918.1"/>
    <property type="molecule type" value="Genomic_DNA"/>
</dbReference>
<dbReference type="PROSITE" id="PS00723">
    <property type="entry name" value="POLYPRENYL_SYNTHASE_1"/>
    <property type="match status" value="1"/>
</dbReference>
<evidence type="ECO:0000256" key="10">
    <source>
        <dbReference type="ARBA" id="ARBA00032873"/>
    </source>
</evidence>
<dbReference type="PANTHER" id="PTHR43281:SF1">
    <property type="entry name" value="FARNESYL DIPHOSPHATE SYNTHASE"/>
    <property type="match status" value="1"/>
</dbReference>
<evidence type="ECO:0000256" key="4">
    <source>
        <dbReference type="ARBA" id="ARBA00015100"/>
    </source>
</evidence>
<dbReference type="SFLD" id="SFLDG01017">
    <property type="entry name" value="Polyprenyl_Transferase_Like"/>
    <property type="match status" value="1"/>
</dbReference>
<dbReference type="InterPro" id="IPR008949">
    <property type="entry name" value="Isoprenoid_synthase_dom_sf"/>
</dbReference>
<evidence type="ECO:0000256" key="8">
    <source>
        <dbReference type="ARBA" id="ARBA00023229"/>
    </source>
</evidence>
<evidence type="ECO:0000256" key="5">
    <source>
        <dbReference type="ARBA" id="ARBA00022679"/>
    </source>
</evidence>
<dbReference type="SFLD" id="SFLDS00005">
    <property type="entry name" value="Isoprenoid_Synthase_Type_I"/>
    <property type="match status" value="1"/>
</dbReference>
<evidence type="ECO:0000256" key="12">
    <source>
        <dbReference type="RuleBase" id="RU004466"/>
    </source>
</evidence>
<dbReference type="CDD" id="cd00685">
    <property type="entry name" value="Trans_IPPS_HT"/>
    <property type="match status" value="1"/>
</dbReference>
<comment type="caution">
    <text evidence="13">The sequence shown here is derived from an EMBL/GenBank/DDBJ whole genome shotgun (WGS) entry which is preliminary data.</text>
</comment>
<keyword evidence="6" id="KW-0479">Metal-binding</keyword>
<dbReference type="GO" id="GO:0046872">
    <property type="term" value="F:metal ion binding"/>
    <property type="evidence" value="ECO:0007669"/>
    <property type="project" value="UniProtKB-KW"/>
</dbReference>
<evidence type="ECO:0000256" key="7">
    <source>
        <dbReference type="ARBA" id="ARBA00022842"/>
    </source>
</evidence>
<dbReference type="Proteomes" id="UP000217785">
    <property type="component" value="Unassembled WGS sequence"/>
</dbReference>
<dbReference type="SUPFAM" id="SSF48576">
    <property type="entry name" value="Terpenoid synthases"/>
    <property type="match status" value="1"/>
</dbReference>
<dbReference type="NCBIfam" id="NF045485">
    <property type="entry name" value="FPPsyn"/>
    <property type="match status" value="1"/>
</dbReference>
<evidence type="ECO:0000313" key="14">
    <source>
        <dbReference type="Proteomes" id="UP000217785"/>
    </source>
</evidence>
<dbReference type="PROSITE" id="PS00444">
    <property type="entry name" value="POLYPRENYL_SYNTHASE_2"/>
    <property type="match status" value="1"/>
</dbReference>
<accession>A0A292YLV2</accession>
<dbReference type="GO" id="GO:0004337">
    <property type="term" value="F:(2E,6E)-farnesyl diphosphate synthase activity"/>
    <property type="evidence" value="ECO:0007669"/>
    <property type="project" value="UniProtKB-EC"/>
</dbReference>
<sequence>MSFQLESYLRNRTAQVADALNRLVPAAAHPPVPICEAMRYSLFAGGKRIRPILTLATVETLDGDWTSALPIACAIEMIHTYSLIHDDLPAMDNDDFRRGKPTNHKVYGDAMAILAGDALLTHAFQVLSETDMPGREKDLLAIIREIAMASGVSGMIGGQVADIQAEGKPTDEETLLFIHRHKTGDLLTASVRVGAIFAGASERELLLLTKYAESLGLAFQIKDDILDVTGDQEKTGKTVGADAALGKMTFPAVYGLEESKKQLAGLTDDALDALTQLNRETIILRSIADYLLNRES</sequence>
<dbReference type="FunFam" id="1.10.600.10:FF:000001">
    <property type="entry name" value="Geranylgeranyl diphosphate synthase"/>
    <property type="match status" value="1"/>
</dbReference>
<evidence type="ECO:0000256" key="6">
    <source>
        <dbReference type="ARBA" id="ARBA00022723"/>
    </source>
</evidence>
<dbReference type="GO" id="GO:0005737">
    <property type="term" value="C:cytoplasm"/>
    <property type="evidence" value="ECO:0007669"/>
    <property type="project" value="UniProtKB-ARBA"/>
</dbReference>
<evidence type="ECO:0000256" key="3">
    <source>
        <dbReference type="ARBA" id="ARBA00012439"/>
    </source>
</evidence>
<dbReference type="PANTHER" id="PTHR43281">
    <property type="entry name" value="FARNESYL DIPHOSPHATE SYNTHASE"/>
    <property type="match status" value="1"/>
</dbReference>
<evidence type="ECO:0000256" key="9">
    <source>
        <dbReference type="ARBA" id="ARBA00032380"/>
    </source>
</evidence>
<comment type="catalytic activity">
    <reaction evidence="11">
        <text>isopentenyl diphosphate + (2E)-geranyl diphosphate = (2E,6E)-farnesyl diphosphate + diphosphate</text>
        <dbReference type="Rhea" id="RHEA:19361"/>
        <dbReference type="ChEBI" id="CHEBI:33019"/>
        <dbReference type="ChEBI" id="CHEBI:58057"/>
        <dbReference type="ChEBI" id="CHEBI:128769"/>
        <dbReference type="ChEBI" id="CHEBI:175763"/>
        <dbReference type="EC" id="2.5.1.10"/>
    </reaction>
</comment>
<evidence type="ECO:0000313" key="13">
    <source>
        <dbReference type="EMBL" id="GAX90918.1"/>
    </source>
</evidence>
<name>A0A292YLV2_9BACL</name>
<dbReference type="Pfam" id="PF00348">
    <property type="entry name" value="polyprenyl_synt"/>
    <property type="match status" value="1"/>
</dbReference>
<keyword evidence="8" id="KW-0414">Isoprene biosynthesis</keyword>
<reference evidence="14" key="1">
    <citation type="submission" date="2017-07" db="EMBL/GenBank/DDBJ databases">
        <title>Draft genome sequence of Effusibacillus lacus strain skLN1.</title>
        <authorList>
            <person name="Watanabe M."/>
            <person name="Kojima H."/>
            <person name="Fukui M."/>
        </authorList>
    </citation>
    <scope>NUCLEOTIDE SEQUENCE [LARGE SCALE GENOMIC DNA]</scope>
    <source>
        <strain evidence="14">skLN1</strain>
    </source>
</reference>
<dbReference type="AlphaFoldDB" id="A0A292YLV2"/>
<evidence type="ECO:0000256" key="2">
    <source>
        <dbReference type="ARBA" id="ARBA00006706"/>
    </source>
</evidence>
<dbReference type="RefSeq" id="WP_096182641.1">
    <property type="nucleotide sequence ID" value="NZ_BDUF01000068.1"/>
</dbReference>
<organism evidence="13 14">
    <name type="scientific">Effusibacillus lacus</name>
    <dbReference type="NCBI Taxonomy" id="1348429"/>
    <lineage>
        <taxon>Bacteria</taxon>
        <taxon>Bacillati</taxon>
        <taxon>Bacillota</taxon>
        <taxon>Bacilli</taxon>
        <taxon>Bacillales</taxon>
        <taxon>Alicyclobacillaceae</taxon>
        <taxon>Effusibacillus</taxon>
    </lineage>
</organism>
<dbReference type="InterPro" id="IPR000092">
    <property type="entry name" value="Polyprenyl_synt"/>
</dbReference>
<protein>
    <recommendedName>
        <fullName evidence="4">Farnesyl diphosphate synthase</fullName>
        <ecNumber evidence="3">2.5.1.10</ecNumber>
    </recommendedName>
    <alternativeName>
        <fullName evidence="10">(2E,6E)-farnesyl diphosphate synthase</fullName>
    </alternativeName>
    <alternativeName>
        <fullName evidence="9">Geranyltranstransferase</fullName>
    </alternativeName>
</protein>
<gene>
    <name evidence="13" type="ORF">EFBL_2560</name>
</gene>
<dbReference type="Gene3D" id="1.10.600.10">
    <property type="entry name" value="Farnesyl Diphosphate Synthase"/>
    <property type="match status" value="1"/>
</dbReference>
<evidence type="ECO:0000256" key="11">
    <source>
        <dbReference type="ARBA" id="ARBA00049399"/>
    </source>
</evidence>
<proteinExistence type="inferred from homology"/>
<dbReference type="OrthoDB" id="9805316at2"/>
<keyword evidence="5 12" id="KW-0808">Transferase</keyword>
<comment type="cofactor">
    <cofactor evidence="1">
        <name>Mg(2+)</name>
        <dbReference type="ChEBI" id="CHEBI:18420"/>
    </cofactor>
</comment>
<comment type="similarity">
    <text evidence="2 12">Belongs to the FPP/GGPP synthase family.</text>
</comment>